<dbReference type="Proteomes" id="UP001307889">
    <property type="component" value="Chromosome 1"/>
</dbReference>
<name>A0ABN7AC73_9HEMI</name>
<dbReference type="EMBL" id="AP028909">
    <property type="protein sequence ID" value="BES88426.1"/>
    <property type="molecule type" value="Genomic_DNA"/>
</dbReference>
<evidence type="ECO:0000313" key="3">
    <source>
        <dbReference type="Proteomes" id="UP001307889"/>
    </source>
</evidence>
<proteinExistence type="predicted"/>
<feature type="compositionally biased region" description="Basic and acidic residues" evidence="1">
    <location>
        <begin position="54"/>
        <end position="65"/>
    </location>
</feature>
<feature type="region of interest" description="Disordered" evidence="1">
    <location>
        <begin position="43"/>
        <end position="67"/>
    </location>
</feature>
<evidence type="ECO:0000313" key="2">
    <source>
        <dbReference type="EMBL" id="BES88426.1"/>
    </source>
</evidence>
<gene>
    <name evidence="2" type="ORF">NTJ_01233</name>
</gene>
<sequence>MKGDTCAAVASTSLERLACGSWYHWHRLAPHLNQSSLLEKLGESEGKRRKIRREKAEEKDAAGRESEDDGIVRIGNYRVHFCLRPYDYRSRITHCLRSEEKDRNSQQQ</sequence>
<evidence type="ECO:0000256" key="1">
    <source>
        <dbReference type="SAM" id="MobiDB-lite"/>
    </source>
</evidence>
<organism evidence="2 3">
    <name type="scientific">Nesidiocoris tenuis</name>
    <dbReference type="NCBI Taxonomy" id="355587"/>
    <lineage>
        <taxon>Eukaryota</taxon>
        <taxon>Metazoa</taxon>
        <taxon>Ecdysozoa</taxon>
        <taxon>Arthropoda</taxon>
        <taxon>Hexapoda</taxon>
        <taxon>Insecta</taxon>
        <taxon>Pterygota</taxon>
        <taxon>Neoptera</taxon>
        <taxon>Paraneoptera</taxon>
        <taxon>Hemiptera</taxon>
        <taxon>Heteroptera</taxon>
        <taxon>Panheteroptera</taxon>
        <taxon>Cimicomorpha</taxon>
        <taxon>Miridae</taxon>
        <taxon>Dicyphina</taxon>
        <taxon>Nesidiocoris</taxon>
    </lineage>
</organism>
<reference evidence="2 3" key="1">
    <citation type="submission" date="2023-09" db="EMBL/GenBank/DDBJ databases">
        <title>Nesidiocoris tenuis whole genome shotgun sequence.</title>
        <authorList>
            <person name="Shibata T."/>
            <person name="Shimoda M."/>
            <person name="Kobayashi T."/>
            <person name="Uehara T."/>
        </authorList>
    </citation>
    <scope>NUCLEOTIDE SEQUENCE [LARGE SCALE GENOMIC DNA]</scope>
    <source>
        <strain evidence="2 3">Japan</strain>
    </source>
</reference>
<protein>
    <recommendedName>
        <fullName evidence="4">GAG-pre-integrase domain-containing protein</fullName>
    </recommendedName>
</protein>
<evidence type="ECO:0008006" key="4">
    <source>
        <dbReference type="Google" id="ProtNLM"/>
    </source>
</evidence>
<keyword evidence="3" id="KW-1185">Reference proteome</keyword>
<accession>A0ABN7AC73</accession>